<proteinExistence type="predicted"/>
<dbReference type="OMA" id="MANCFGG"/>
<organism evidence="3 4">
    <name type="scientific">Helianthus annuus</name>
    <name type="common">Common sunflower</name>
    <dbReference type="NCBI Taxonomy" id="4232"/>
    <lineage>
        <taxon>Eukaryota</taxon>
        <taxon>Viridiplantae</taxon>
        <taxon>Streptophyta</taxon>
        <taxon>Embryophyta</taxon>
        <taxon>Tracheophyta</taxon>
        <taxon>Spermatophyta</taxon>
        <taxon>Magnoliopsida</taxon>
        <taxon>eudicotyledons</taxon>
        <taxon>Gunneridae</taxon>
        <taxon>Pentapetalae</taxon>
        <taxon>asterids</taxon>
        <taxon>campanulids</taxon>
        <taxon>Asterales</taxon>
        <taxon>Asteraceae</taxon>
        <taxon>Asteroideae</taxon>
        <taxon>Heliantheae alliance</taxon>
        <taxon>Heliantheae</taxon>
        <taxon>Helianthus</taxon>
    </lineage>
</organism>
<dbReference type="EMBL" id="CM007901">
    <property type="protein sequence ID" value="OTG05394.1"/>
    <property type="molecule type" value="Genomic_DNA"/>
</dbReference>
<reference evidence="2 4" key="1">
    <citation type="journal article" date="2017" name="Nature">
        <title>The sunflower genome provides insights into oil metabolism, flowering and Asterid evolution.</title>
        <authorList>
            <person name="Badouin H."/>
            <person name="Gouzy J."/>
            <person name="Grassa C.J."/>
            <person name="Murat F."/>
            <person name="Staton S.E."/>
            <person name="Cottret L."/>
            <person name="Lelandais-Briere C."/>
            <person name="Owens G.L."/>
            <person name="Carrere S."/>
            <person name="Mayjonade B."/>
            <person name="Legrand L."/>
            <person name="Gill N."/>
            <person name="Kane N.C."/>
            <person name="Bowers J.E."/>
            <person name="Hubner S."/>
            <person name="Bellec A."/>
            <person name="Berard A."/>
            <person name="Berges H."/>
            <person name="Blanchet N."/>
            <person name="Boniface M.C."/>
            <person name="Brunel D."/>
            <person name="Catrice O."/>
            <person name="Chaidir N."/>
            <person name="Claudel C."/>
            <person name="Donnadieu C."/>
            <person name="Faraut T."/>
            <person name="Fievet G."/>
            <person name="Helmstetter N."/>
            <person name="King M."/>
            <person name="Knapp S.J."/>
            <person name="Lai Z."/>
            <person name="Le Paslier M.C."/>
            <person name="Lippi Y."/>
            <person name="Lorenzon L."/>
            <person name="Mandel J.R."/>
            <person name="Marage G."/>
            <person name="Marchand G."/>
            <person name="Marquand E."/>
            <person name="Bret-Mestries E."/>
            <person name="Morien E."/>
            <person name="Nambeesan S."/>
            <person name="Nguyen T."/>
            <person name="Pegot-Espagnet P."/>
            <person name="Pouilly N."/>
            <person name="Raftis F."/>
            <person name="Sallet E."/>
            <person name="Schiex T."/>
            <person name="Thomas J."/>
            <person name="Vandecasteele C."/>
            <person name="Vares D."/>
            <person name="Vear F."/>
            <person name="Vautrin S."/>
            <person name="Crespi M."/>
            <person name="Mangin B."/>
            <person name="Burke J.M."/>
            <person name="Salse J."/>
            <person name="Munos S."/>
            <person name="Vincourt P."/>
            <person name="Rieseberg L.H."/>
            <person name="Langlade N.B."/>
        </authorList>
    </citation>
    <scope>NUCLEOTIDE SEQUENCE [LARGE SCALE GENOMIC DNA]</scope>
    <source>
        <strain evidence="4">cv. SF193</strain>
        <tissue evidence="2">Leaves</tissue>
    </source>
</reference>
<evidence type="ECO:0000256" key="1">
    <source>
        <dbReference type="SAM" id="SignalP"/>
    </source>
</evidence>
<dbReference type="PANTHER" id="PTHR34836">
    <property type="entry name" value="OS06G0188250 PROTEIN"/>
    <property type="match status" value="1"/>
</dbReference>
<evidence type="ECO:0000313" key="4">
    <source>
        <dbReference type="Proteomes" id="UP000215914"/>
    </source>
</evidence>
<dbReference type="Proteomes" id="UP000215914">
    <property type="component" value="Chromosome 12"/>
</dbReference>
<dbReference type="Gramene" id="mRNA:HanXRQr2_Chr09g0396411">
    <property type="protein sequence ID" value="CDS:HanXRQr2_Chr09g0396411.1"/>
    <property type="gene ID" value="HanXRQr2_Chr09g0396411"/>
</dbReference>
<keyword evidence="4" id="KW-1185">Reference proteome</keyword>
<reference evidence="2" key="3">
    <citation type="submission" date="2020-06" db="EMBL/GenBank/DDBJ databases">
        <title>Helianthus annuus Genome sequencing and assembly Release 2.</title>
        <authorList>
            <person name="Gouzy J."/>
            <person name="Langlade N."/>
            <person name="Munos S."/>
        </authorList>
    </citation>
    <scope>NUCLEOTIDE SEQUENCE</scope>
    <source>
        <tissue evidence="2">Leaves</tissue>
    </source>
</reference>
<gene>
    <name evidence="3" type="ORF">HannXRQ_Chr12g0373071</name>
    <name evidence="2" type="ORF">HanXRQr2_Chr09g0396411</name>
</gene>
<accession>A0A251T3A8</accession>
<dbReference type="EMBL" id="MNCJ02000324">
    <property type="protein sequence ID" value="KAF5791580.1"/>
    <property type="molecule type" value="Genomic_DNA"/>
</dbReference>
<keyword evidence="1" id="KW-0732">Signal</keyword>
<evidence type="ECO:0000313" key="3">
    <source>
        <dbReference type="EMBL" id="OTG05394.1"/>
    </source>
</evidence>
<dbReference type="PANTHER" id="PTHR34836:SF6">
    <property type="entry name" value="PERIPLASMIC BINDING PROTEIN-LIKE I"/>
    <property type="match status" value="1"/>
</dbReference>
<name>A0A251T3A8_HELAN</name>
<sequence length="107" mass="12395">MSPNKTNFWLILFFCTFSHGLHADIVDVGVVLDMESWVGKSINSSITMAISDFYARNDSYRSKIALHPRDSKGDPLEAMSNSKIIYSYYVILHHLFRRQFINKSFKN</sequence>
<protein>
    <recommendedName>
        <fullName evidence="5">Periplasmic binding protein-like I</fullName>
    </recommendedName>
</protein>
<dbReference type="InterPro" id="IPR015683">
    <property type="entry name" value="Ionotropic_Glu_rcpt"/>
</dbReference>
<evidence type="ECO:0000313" key="2">
    <source>
        <dbReference type="EMBL" id="KAF5791580.1"/>
    </source>
</evidence>
<feature type="signal peptide" evidence="1">
    <location>
        <begin position="1"/>
        <end position="23"/>
    </location>
</feature>
<dbReference type="InParanoid" id="A0A251T3A8"/>
<feature type="chain" id="PRO_5041061061" description="Periplasmic binding protein-like I" evidence="1">
    <location>
        <begin position="24"/>
        <end position="107"/>
    </location>
</feature>
<reference evidence="3" key="2">
    <citation type="submission" date="2017-02" db="EMBL/GenBank/DDBJ databases">
        <title>Sunflower complete genome.</title>
        <authorList>
            <person name="Langlade N."/>
            <person name="Munos S."/>
        </authorList>
    </citation>
    <scope>NUCLEOTIDE SEQUENCE [LARGE SCALE GENOMIC DNA]</scope>
    <source>
        <tissue evidence="3">Leaves</tissue>
    </source>
</reference>
<dbReference type="AlphaFoldDB" id="A0A251T3A8"/>
<evidence type="ECO:0008006" key="5">
    <source>
        <dbReference type="Google" id="ProtNLM"/>
    </source>
</evidence>